<dbReference type="Pfam" id="PF19588">
    <property type="entry name" value="SxtJ"/>
    <property type="match status" value="1"/>
</dbReference>
<organism evidence="2">
    <name type="scientific">hydrothermal vent metagenome</name>
    <dbReference type="NCBI Taxonomy" id="652676"/>
    <lineage>
        <taxon>unclassified sequences</taxon>
        <taxon>metagenomes</taxon>
        <taxon>ecological metagenomes</taxon>
    </lineage>
</organism>
<evidence type="ECO:0000313" key="2">
    <source>
        <dbReference type="EMBL" id="VAX18300.1"/>
    </source>
</evidence>
<gene>
    <name evidence="2" type="ORF">MNBD_NITROSPINAE02-1059</name>
</gene>
<dbReference type="AlphaFoldDB" id="A0A3B1C602"/>
<accession>A0A3B1C602</accession>
<proteinExistence type="predicted"/>
<feature type="transmembrane region" description="Helical" evidence="1">
    <location>
        <begin position="12"/>
        <end position="30"/>
    </location>
</feature>
<feature type="transmembrane region" description="Helical" evidence="1">
    <location>
        <begin position="78"/>
        <end position="98"/>
    </location>
</feature>
<keyword evidence="1" id="KW-0812">Transmembrane</keyword>
<dbReference type="EMBL" id="UOGE01000034">
    <property type="protein sequence ID" value="VAX18300.1"/>
    <property type="molecule type" value="Genomic_DNA"/>
</dbReference>
<feature type="transmembrane region" description="Helical" evidence="1">
    <location>
        <begin position="37"/>
        <end position="58"/>
    </location>
</feature>
<keyword evidence="1" id="KW-0472">Membrane</keyword>
<evidence type="ECO:0008006" key="3">
    <source>
        <dbReference type="Google" id="ProtNLM"/>
    </source>
</evidence>
<evidence type="ECO:0000256" key="1">
    <source>
        <dbReference type="SAM" id="Phobius"/>
    </source>
</evidence>
<sequence>MNVGESKKELRTTWIGFAVIFGVIGSLLLWKERESFVYFYGLSGFFGFFAAVRPMALLPFYRLWIKFAGAMAWFNTRLLLFLMFFFIMTPMGLAMRLFGKDPMERKLDPEAKTYWKKRKHHNDITRYDKQY</sequence>
<keyword evidence="1" id="KW-1133">Transmembrane helix</keyword>
<protein>
    <recommendedName>
        <fullName evidence="3">SxtJ</fullName>
    </recommendedName>
</protein>
<dbReference type="InterPro" id="IPR045781">
    <property type="entry name" value="SxtJ"/>
</dbReference>
<reference evidence="2" key="1">
    <citation type="submission" date="2018-06" db="EMBL/GenBank/DDBJ databases">
        <authorList>
            <person name="Zhirakovskaya E."/>
        </authorList>
    </citation>
    <scope>NUCLEOTIDE SEQUENCE</scope>
</reference>
<name>A0A3B1C602_9ZZZZ</name>